<evidence type="ECO:0000256" key="8">
    <source>
        <dbReference type="ARBA" id="ARBA00022840"/>
    </source>
</evidence>
<dbReference type="CDD" id="cd01174">
    <property type="entry name" value="ribokinase"/>
    <property type="match status" value="1"/>
</dbReference>
<comment type="cofactor">
    <cofactor evidence="12">
        <name>Mg(2+)</name>
        <dbReference type="ChEBI" id="CHEBI:18420"/>
    </cofactor>
    <text evidence="12">Requires a divalent cation, most likely magnesium in vivo, as an electrophilic catalyst to aid phosphoryl group transfer. It is the chelate of the metal and the nucleotide that is the actual substrate.</text>
</comment>
<evidence type="ECO:0000313" key="15">
    <source>
        <dbReference type="Proteomes" id="UP000321436"/>
    </source>
</evidence>
<keyword evidence="15" id="KW-1185">Reference proteome</keyword>
<dbReference type="HAMAP" id="MF_01987">
    <property type="entry name" value="Ribokinase"/>
    <property type="match status" value="1"/>
</dbReference>
<comment type="similarity">
    <text evidence="1">Belongs to the carbohydrate kinase pfkB family.</text>
</comment>
<evidence type="ECO:0000256" key="5">
    <source>
        <dbReference type="ARBA" id="ARBA00022723"/>
    </source>
</evidence>
<dbReference type="SUPFAM" id="SSF53613">
    <property type="entry name" value="Ribokinase-like"/>
    <property type="match status" value="1"/>
</dbReference>
<feature type="binding site" evidence="12">
    <location>
        <begin position="266"/>
        <end position="267"/>
    </location>
    <ligand>
        <name>ATP</name>
        <dbReference type="ChEBI" id="CHEBI:30616"/>
    </ligand>
</feature>
<evidence type="ECO:0000256" key="12">
    <source>
        <dbReference type="HAMAP-Rule" id="MF_01987"/>
    </source>
</evidence>
<name>A0A512RNW2_9BACT</name>
<keyword evidence="12" id="KW-0963">Cytoplasm</keyword>
<dbReference type="GO" id="GO:0004747">
    <property type="term" value="F:ribokinase activity"/>
    <property type="evidence" value="ECO:0007669"/>
    <property type="project" value="UniProtKB-UniRule"/>
</dbReference>
<feature type="binding site" evidence="12">
    <location>
        <position position="263"/>
    </location>
    <ligand>
        <name>K(+)</name>
        <dbReference type="ChEBI" id="CHEBI:29103"/>
    </ligand>
</feature>
<reference evidence="14 15" key="1">
    <citation type="submission" date="2019-07" db="EMBL/GenBank/DDBJ databases">
        <title>Whole genome shotgun sequence of Chitinophaga cymbidii NBRC 109752.</title>
        <authorList>
            <person name="Hosoyama A."/>
            <person name="Uohara A."/>
            <person name="Ohji S."/>
            <person name="Ichikawa N."/>
        </authorList>
    </citation>
    <scope>NUCLEOTIDE SEQUENCE [LARGE SCALE GENOMIC DNA]</scope>
    <source>
        <strain evidence="14 15">NBRC 109752</strain>
    </source>
</reference>
<sequence length="325" mass="34225">MLFMKSTFIQTKQTLRPRITVAGSSATNMVIRAHHHPVPGGMVMGDQFFTTPGGKGANQAVTAARLGAAVTFLSRIGNDLFGRQAIQQLMEEGINTDFILSDQRLASGVAFVTVDADARSSMTIAPGANSAFSPEELLPAAAQIGQSDYLLLQMDIPEETVLQAAKIAAGRHVPVMLDPAPAYACSEELLQYVTVFTPNRAAASQLSGIAVTSMESAVEAAEIICRKGVKAVVMTLGEQGALALHGDQLHVIPPVPVEAVDTTAAGDVFNAALAVALAEQKNLREAAVFAAKAAAIAVTRWGAQAAAPYRREMEKKIFHTSNTSV</sequence>
<dbReference type="PRINTS" id="PR00990">
    <property type="entry name" value="RIBOKINASE"/>
</dbReference>
<comment type="activity regulation">
    <text evidence="12">Activated by a monovalent cation that binds near, but not in, the active site. The most likely occupant of the site in vivo is potassium. Ion binding induces a conformational change that may alter substrate affinity.</text>
</comment>
<feature type="binding site" evidence="12">
    <location>
        <position position="302"/>
    </location>
    <ligand>
        <name>K(+)</name>
        <dbReference type="ChEBI" id="CHEBI:29103"/>
    </ligand>
</feature>
<dbReference type="InterPro" id="IPR011611">
    <property type="entry name" value="PfkB_dom"/>
</dbReference>
<comment type="subunit">
    <text evidence="12">Homodimer.</text>
</comment>
<evidence type="ECO:0000259" key="13">
    <source>
        <dbReference type="Pfam" id="PF00294"/>
    </source>
</evidence>
<keyword evidence="8 12" id="KW-0067">ATP-binding</keyword>
<dbReference type="Pfam" id="PF00294">
    <property type="entry name" value="PfkB"/>
    <property type="match status" value="1"/>
</dbReference>
<dbReference type="EMBL" id="BKAU01000004">
    <property type="protein sequence ID" value="GEP97383.1"/>
    <property type="molecule type" value="Genomic_DNA"/>
</dbReference>
<evidence type="ECO:0000256" key="9">
    <source>
        <dbReference type="ARBA" id="ARBA00022842"/>
    </source>
</evidence>
<dbReference type="GO" id="GO:0005829">
    <property type="term" value="C:cytosol"/>
    <property type="evidence" value="ECO:0007669"/>
    <property type="project" value="TreeGrafter"/>
</dbReference>
<comment type="catalytic activity">
    <reaction evidence="12">
        <text>D-ribose + ATP = D-ribose 5-phosphate + ADP + H(+)</text>
        <dbReference type="Rhea" id="RHEA:13697"/>
        <dbReference type="ChEBI" id="CHEBI:15378"/>
        <dbReference type="ChEBI" id="CHEBI:30616"/>
        <dbReference type="ChEBI" id="CHEBI:47013"/>
        <dbReference type="ChEBI" id="CHEBI:78346"/>
        <dbReference type="ChEBI" id="CHEBI:456216"/>
        <dbReference type="EC" id="2.7.1.15"/>
    </reaction>
</comment>
<dbReference type="UniPathway" id="UPA00916">
    <property type="reaction ID" value="UER00889"/>
</dbReference>
<dbReference type="PROSITE" id="PS00584">
    <property type="entry name" value="PFKB_KINASES_2"/>
    <property type="match status" value="1"/>
</dbReference>
<comment type="caution">
    <text evidence="14">The sequence shown here is derived from an EMBL/GenBank/DDBJ whole genome shotgun (WGS) entry which is preliminary data.</text>
</comment>
<keyword evidence="11 12" id="KW-0119">Carbohydrate metabolism</keyword>
<evidence type="ECO:0000256" key="1">
    <source>
        <dbReference type="ARBA" id="ARBA00005380"/>
    </source>
</evidence>
<keyword evidence="4 12" id="KW-0808">Transferase</keyword>
<dbReference type="GO" id="GO:0046872">
    <property type="term" value="F:metal ion binding"/>
    <property type="evidence" value="ECO:0007669"/>
    <property type="project" value="UniProtKB-KW"/>
</dbReference>
<feature type="active site" description="Proton acceptor" evidence="12">
    <location>
        <position position="267"/>
    </location>
</feature>
<keyword evidence="9 12" id="KW-0460">Magnesium</keyword>
<feature type="binding site" evidence="12">
    <location>
        <position position="300"/>
    </location>
    <ligand>
        <name>K(+)</name>
        <dbReference type="ChEBI" id="CHEBI:29103"/>
    </ligand>
</feature>
<feature type="binding site" evidence="12">
    <location>
        <begin position="235"/>
        <end position="240"/>
    </location>
    <ligand>
        <name>ATP</name>
        <dbReference type="ChEBI" id="CHEBI:30616"/>
    </ligand>
</feature>
<evidence type="ECO:0000256" key="3">
    <source>
        <dbReference type="ARBA" id="ARBA00016943"/>
    </source>
</evidence>
<evidence type="ECO:0000313" key="14">
    <source>
        <dbReference type="EMBL" id="GEP97383.1"/>
    </source>
</evidence>
<accession>A0A512RNW2</accession>
<gene>
    <name evidence="12 14" type="primary">rbsK</name>
    <name evidence="14" type="ORF">CCY01nite_36430</name>
</gene>
<dbReference type="InterPro" id="IPR029056">
    <property type="entry name" value="Ribokinase-like"/>
</dbReference>
<dbReference type="GO" id="GO:0005524">
    <property type="term" value="F:ATP binding"/>
    <property type="evidence" value="ECO:0007669"/>
    <property type="project" value="UniProtKB-UniRule"/>
</dbReference>
<dbReference type="NCBIfam" id="TIGR02152">
    <property type="entry name" value="D_ribokin_bact"/>
    <property type="match status" value="1"/>
</dbReference>
<dbReference type="InterPro" id="IPR002139">
    <property type="entry name" value="Ribo/fructo_kinase"/>
</dbReference>
<dbReference type="GO" id="GO:0019303">
    <property type="term" value="P:D-ribose catabolic process"/>
    <property type="evidence" value="ECO:0007669"/>
    <property type="project" value="UniProtKB-UniRule"/>
</dbReference>
<keyword evidence="10 12" id="KW-0630">Potassium</keyword>
<evidence type="ECO:0000256" key="7">
    <source>
        <dbReference type="ARBA" id="ARBA00022777"/>
    </source>
</evidence>
<proteinExistence type="inferred from homology"/>
<keyword evidence="5 12" id="KW-0479">Metal-binding</keyword>
<evidence type="ECO:0000256" key="11">
    <source>
        <dbReference type="ARBA" id="ARBA00023277"/>
    </source>
</evidence>
<evidence type="ECO:0000256" key="6">
    <source>
        <dbReference type="ARBA" id="ARBA00022741"/>
    </source>
</evidence>
<feature type="binding site" evidence="12">
    <location>
        <position position="199"/>
    </location>
    <ligand>
        <name>ATP</name>
        <dbReference type="ChEBI" id="CHEBI:30616"/>
    </ligand>
</feature>
<comment type="similarity">
    <text evidence="12">Belongs to the carbohydrate kinase PfkB family. Ribokinase subfamily.</text>
</comment>
<dbReference type="InterPro" id="IPR002173">
    <property type="entry name" value="Carboh/pur_kinase_PfkB_CS"/>
</dbReference>
<feature type="binding site" evidence="12">
    <location>
        <position position="261"/>
    </location>
    <ligand>
        <name>K(+)</name>
        <dbReference type="ChEBI" id="CHEBI:29103"/>
    </ligand>
</feature>
<comment type="caution">
    <text evidence="12">Lacks conserved residue(s) required for the propagation of feature annotation.</text>
</comment>
<evidence type="ECO:0000256" key="2">
    <source>
        <dbReference type="ARBA" id="ARBA00012035"/>
    </source>
</evidence>
<dbReference type="EC" id="2.7.1.15" evidence="2 12"/>
<evidence type="ECO:0000256" key="4">
    <source>
        <dbReference type="ARBA" id="ARBA00022679"/>
    </source>
</evidence>
<dbReference type="AlphaFoldDB" id="A0A512RNW2"/>
<comment type="function">
    <text evidence="12">Catalyzes the phosphorylation of ribose at O-5 in a reaction requiring ATP and magnesium. The resulting D-ribose-5-phosphate can then be used either for sythesis of nucleotides, histidine, and tryptophan, or as a component of the pentose phosphate pathway.</text>
</comment>
<dbReference type="PANTHER" id="PTHR10584">
    <property type="entry name" value="SUGAR KINASE"/>
    <property type="match status" value="1"/>
</dbReference>
<feature type="domain" description="Carbohydrate kinase PfkB" evidence="13">
    <location>
        <begin position="21"/>
        <end position="308"/>
    </location>
</feature>
<keyword evidence="7 12" id="KW-0418">Kinase</keyword>
<protein>
    <recommendedName>
        <fullName evidence="3 12">Ribokinase</fullName>
        <shortName evidence="12">RK</shortName>
        <ecNumber evidence="2 12">2.7.1.15</ecNumber>
    </recommendedName>
</protein>
<feature type="binding site" evidence="12">
    <location>
        <position position="267"/>
    </location>
    <ligand>
        <name>substrate</name>
    </ligand>
</feature>
<comment type="pathway">
    <text evidence="12">Carbohydrate metabolism; D-ribose degradation; D-ribose 5-phosphate from beta-D-ribopyranose: step 2/2.</text>
</comment>
<dbReference type="InterPro" id="IPR011877">
    <property type="entry name" value="Ribokinase"/>
</dbReference>
<feature type="binding site" evidence="12">
    <location>
        <position position="297"/>
    </location>
    <ligand>
        <name>K(+)</name>
        <dbReference type="ChEBI" id="CHEBI:29103"/>
    </ligand>
</feature>
<keyword evidence="6 12" id="KW-0547">Nucleotide-binding</keyword>
<feature type="binding site" evidence="12">
    <location>
        <begin position="54"/>
        <end position="58"/>
    </location>
    <ligand>
        <name>substrate</name>
    </ligand>
</feature>
<evidence type="ECO:0000256" key="10">
    <source>
        <dbReference type="ARBA" id="ARBA00022958"/>
    </source>
</evidence>
<dbReference type="Gene3D" id="3.40.1190.20">
    <property type="match status" value="1"/>
</dbReference>
<comment type="subcellular location">
    <subcellularLocation>
        <location evidence="12">Cytoplasm</location>
    </subcellularLocation>
</comment>
<organism evidence="14 15">
    <name type="scientific">Chitinophaga cymbidii</name>
    <dbReference type="NCBI Taxonomy" id="1096750"/>
    <lineage>
        <taxon>Bacteria</taxon>
        <taxon>Pseudomonadati</taxon>
        <taxon>Bacteroidota</taxon>
        <taxon>Chitinophagia</taxon>
        <taxon>Chitinophagales</taxon>
        <taxon>Chitinophagaceae</taxon>
        <taxon>Chitinophaga</taxon>
    </lineage>
</organism>
<dbReference type="PANTHER" id="PTHR10584:SF166">
    <property type="entry name" value="RIBOKINASE"/>
    <property type="match status" value="1"/>
</dbReference>
<dbReference type="Proteomes" id="UP000321436">
    <property type="component" value="Unassembled WGS sequence"/>
</dbReference>